<dbReference type="KEGG" id="osa:107281021"/>
<sequence>MATTKPFLLPPQPTSPPARPGPTEPKLAPSRAPPPTPTTGGWNPLAALVEVPGALWRVGRRRWALHGHRRGAARARGGVDPWVPAALPLRQVPGPVFEFTQACGICVGTPVWIRGVAVGSIVRIDSSLHSIDAYAENDIFFGLGTDAEEKPVLPKPGLGKPPRPPKRKVTDKADDLEMDKENPVPEVPPEIALPEAAMEIASPETAMEIPVPDVPIEITVAELEVEFVASVGSDKEEVPGLEWDGTEPEIFEDPSPTKEPEVPRVLRSHDSKSKDANKEKFMLTVFRGGKERAKLRDDDPQKASELAGPTYFATDDCLEKYEHGKTLLPEWALKEAPWEMRRLHNFHMEASKKGLGNITARSPADCFGEKGYVWLDFSDLHAIYRRDKMDVNYVGVWCMMQYMDANKKKEPIGFLDPTRICQTQHIVTLAPGSDQLKGKNLKEIAEYKKGLHKEKLITVAQYIGRAFLHFQNKRVVMAAYNFNDHYICLLIHPKDGTVVVLDPLDYNHKQYKEFLTILQYAYQYYKFKSEEQTRTREKLLLRTYWPCHKQPQGTVLCGYYACEFLINAEDLPRLECRTSFDDTGITNVQRDLCHFIHHECSHVKGDFFDPEGALAASDEFKDLWE</sequence>
<evidence type="ECO:0008006" key="4">
    <source>
        <dbReference type="Google" id="ProtNLM"/>
    </source>
</evidence>
<dbReference type="Proteomes" id="UP000000763">
    <property type="component" value="Chromosome 5"/>
</dbReference>
<feature type="compositionally biased region" description="Pro residues" evidence="1">
    <location>
        <begin position="8"/>
        <end position="23"/>
    </location>
</feature>
<dbReference type="Gene3D" id="3.40.395.10">
    <property type="entry name" value="Adenoviral Proteinase, Chain A"/>
    <property type="match status" value="1"/>
</dbReference>
<evidence type="ECO:0000256" key="1">
    <source>
        <dbReference type="SAM" id="MobiDB-lite"/>
    </source>
</evidence>
<proteinExistence type="predicted"/>
<dbReference type="EMBL" id="AC137606">
    <property type="protein sequence ID" value="AAV24818.1"/>
    <property type="molecule type" value="Genomic_DNA"/>
</dbReference>
<evidence type="ECO:0000313" key="2">
    <source>
        <dbReference type="EMBL" id="AAV24818.1"/>
    </source>
</evidence>
<name>Q60E14_ORYSJ</name>
<dbReference type="AlphaFoldDB" id="Q60E14"/>
<reference evidence="3" key="1">
    <citation type="journal article" date="2005" name="Nature">
        <title>The map-based sequence of the rice genome.</title>
        <authorList>
            <consortium name="International rice genome sequencing project (IRGSP)"/>
            <person name="Matsumoto T."/>
            <person name="Wu J."/>
            <person name="Kanamori H."/>
            <person name="Katayose Y."/>
            <person name="Fujisawa M."/>
            <person name="Namiki N."/>
            <person name="Mizuno H."/>
            <person name="Yamamoto K."/>
            <person name="Antonio B.A."/>
            <person name="Baba T."/>
            <person name="Sakata K."/>
            <person name="Nagamura Y."/>
            <person name="Aoki H."/>
            <person name="Arikawa K."/>
            <person name="Arita K."/>
            <person name="Bito T."/>
            <person name="Chiden Y."/>
            <person name="Fujitsuka N."/>
            <person name="Fukunaka R."/>
            <person name="Hamada M."/>
            <person name="Harada C."/>
            <person name="Hayashi A."/>
            <person name="Hijishita S."/>
            <person name="Honda M."/>
            <person name="Hosokawa S."/>
            <person name="Ichikawa Y."/>
            <person name="Idonuma A."/>
            <person name="Iijima M."/>
            <person name="Ikeda M."/>
            <person name="Ikeno M."/>
            <person name="Ito K."/>
            <person name="Ito S."/>
            <person name="Ito T."/>
            <person name="Ito Y."/>
            <person name="Ito Y."/>
            <person name="Iwabuchi A."/>
            <person name="Kamiya K."/>
            <person name="Karasawa W."/>
            <person name="Kurita K."/>
            <person name="Katagiri S."/>
            <person name="Kikuta A."/>
            <person name="Kobayashi H."/>
            <person name="Kobayashi N."/>
            <person name="Machita K."/>
            <person name="Maehara T."/>
            <person name="Masukawa M."/>
            <person name="Mizubayashi T."/>
            <person name="Mukai Y."/>
            <person name="Nagasaki H."/>
            <person name="Nagata Y."/>
            <person name="Naito S."/>
            <person name="Nakashima M."/>
            <person name="Nakama Y."/>
            <person name="Nakamichi Y."/>
            <person name="Nakamura M."/>
            <person name="Meguro A."/>
            <person name="Negishi M."/>
            <person name="Ohta I."/>
            <person name="Ohta T."/>
            <person name="Okamoto M."/>
            <person name="Ono N."/>
            <person name="Saji S."/>
            <person name="Sakaguchi M."/>
            <person name="Sakai K."/>
            <person name="Shibata M."/>
            <person name="Shimokawa T."/>
            <person name="Song J."/>
            <person name="Takazaki Y."/>
            <person name="Terasawa K."/>
            <person name="Tsugane M."/>
            <person name="Tsuji K."/>
            <person name="Ueda S."/>
            <person name="Waki K."/>
            <person name="Yamagata H."/>
            <person name="Yamamoto M."/>
            <person name="Yamamoto S."/>
            <person name="Yamane H."/>
            <person name="Yoshiki S."/>
            <person name="Yoshihara R."/>
            <person name="Yukawa K."/>
            <person name="Zhong H."/>
            <person name="Yano M."/>
            <person name="Yuan Q."/>
            <person name="Ouyang S."/>
            <person name="Liu J."/>
            <person name="Jones K.M."/>
            <person name="Gansberger K."/>
            <person name="Moffat K."/>
            <person name="Hill J."/>
            <person name="Bera J."/>
            <person name="Fadrosh D."/>
            <person name="Jin S."/>
            <person name="Johri S."/>
            <person name="Kim M."/>
            <person name="Overton L."/>
            <person name="Reardon M."/>
            <person name="Tsitrin T."/>
            <person name="Vuong H."/>
            <person name="Weaver B."/>
            <person name="Ciecko A."/>
            <person name="Tallon L."/>
            <person name="Jackson J."/>
            <person name="Pai G."/>
            <person name="Aken S.V."/>
            <person name="Utterback T."/>
            <person name="Reidmuller S."/>
            <person name="Feldblyum T."/>
            <person name="Hsiao J."/>
            <person name="Zismann V."/>
            <person name="Iobst S."/>
            <person name="de Vazeille A.R."/>
            <person name="Buell C.R."/>
            <person name="Ying K."/>
            <person name="Li Y."/>
            <person name="Lu T."/>
            <person name="Huang Y."/>
            <person name="Zhao Q."/>
            <person name="Feng Q."/>
            <person name="Zhang L."/>
            <person name="Zhu J."/>
            <person name="Weng Q."/>
            <person name="Mu J."/>
            <person name="Lu Y."/>
            <person name="Fan D."/>
            <person name="Liu Y."/>
            <person name="Guan J."/>
            <person name="Zhang Y."/>
            <person name="Yu S."/>
            <person name="Liu X."/>
            <person name="Zhang Y."/>
            <person name="Hong G."/>
            <person name="Han B."/>
            <person name="Choisne N."/>
            <person name="Demange N."/>
            <person name="Orjeda G."/>
            <person name="Samain S."/>
            <person name="Cattolico L."/>
            <person name="Pelletier E."/>
            <person name="Couloux A."/>
            <person name="Segurens B."/>
            <person name="Wincker P."/>
            <person name="D'Hont A."/>
            <person name="Scarpelli C."/>
            <person name="Weissenbach J."/>
            <person name="Salanoubat M."/>
            <person name="Quetier F."/>
            <person name="Yu Y."/>
            <person name="Kim H.R."/>
            <person name="Rambo T."/>
            <person name="Currie J."/>
            <person name="Collura K."/>
            <person name="Luo M."/>
            <person name="Yang T."/>
            <person name="Ammiraju J.S.S."/>
            <person name="Engler F."/>
            <person name="Soderlund C."/>
            <person name="Wing R.A."/>
            <person name="Palmer L.E."/>
            <person name="de la Bastide M."/>
            <person name="Spiegel L."/>
            <person name="Nascimento L."/>
            <person name="Zutavern T."/>
            <person name="O'Shaughnessy A."/>
            <person name="Dike S."/>
            <person name="Dedhia N."/>
            <person name="Preston R."/>
            <person name="Balija V."/>
            <person name="McCombie W.R."/>
            <person name="Chow T."/>
            <person name="Chen H."/>
            <person name="Chung M."/>
            <person name="Chen C."/>
            <person name="Shaw J."/>
            <person name="Wu H."/>
            <person name="Hsiao K."/>
            <person name="Chao Y."/>
            <person name="Chu M."/>
            <person name="Cheng C."/>
            <person name="Hour A."/>
            <person name="Lee P."/>
            <person name="Lin S."/>
            <person name="Lin Y."/>
            <person name="Liou J."/>
            <person name="Liu S."/>
            <person name="Hsing Y."/>
            <person name="Raghuvanshi S."/>
            <person name="Mohanty A."/>
            <person name="Bharti A.K."/>
            <person name="Gaur A."/>
            <person name="Gupta V."/>
            <person name="Kumar D."/>
            <person name="Ravi V."/>
            <person name="Vij S."/>
            <person name="Kapur A."/>
            <person name="Khurana P."/>
            <person name="Khurana P."/>
            <person name="Khurana J.P."/>
            <person name="Tyagi A.K."/>
            <person name="Gaikwad K."/>
            <person name="Singh A."/>
            <person name="Dalal V."/>
            <person name="Srivastava S."/>
            <person name="Dixit A."/>
            <person name="Pal A.K."/>
            <person name="Ghazi I.A."/>
            <person name="Yadav M."/>
            <person name="Pandit A."/>
            <person name="Bhargava A."/>
            <person name="Sureshbabu K."/>
            <person name="Batra K."/>
            <person name="Sharma T.R."/>
            <person name="Mohapatra T."/>
            <person name="Singh N.K."/>
            <person name="Messing J."/>
            <person name="Nelson A.B."/>
            <person name="Fuks G."/>
            <person name="Kavchok S."/>
            <person name="Keizer G."/>
            <person name="Linton E."/>
            <person name="Llaca V."/>
            <person name="Song R."/>
            <person name="Tanyolac B."/>
            <person name="Young S."/>
            <person name="Ho-Il K."/>
            <person name="Hahn J.H."/>
            <person name="Sangsakoo G."/>
            <person name="Vanavichit A."/>
            <person name="de Mattos Luiz.A.T."/>
            <person name="Zimmer P.D."/>
            <person name="Malone G."/>
            <person name="Dellagostin O."/>
            <person name="de Oliveira A.C."/>
            <person name="Bevan M."/>
            <person name="Bancroft I."/>
            <person name="Minx P."/>
            <person name="Cordum H."/>
            <person name="Wilson R."/>
            <person name="Cheng Z."/>
            <person name="Jin W."/>
            <person name="Jiang J."/>
            <person name="Leong S.A."/>
            <person name="Iwama H."/>
            <person name="Gojobori T."/>
            <person name="Itoh T."/>
            <person name="Niimura Y."/>
            <person name="Fujii Y."/>
            <person name="Habara T."/>
            <person name="Sakai H."/>
            <person name="Sato Y."/>
            <person name="Wilson G."/>
            <person name="Kumar K."/>
            <person name="McCouch S."/>
            <person name="Juretic N."/>
            <person name="Hoen D."/>
            <person name="Wright S."/>
            <person name="Bruskiewich R."/>
            <person name="Bureau T."/>
            <person name="Miyao A."/>
            <person name="Hirochika H."/>
            <person name="Nishikawa T."/>
            <person name="Kadowaki K."/>
            <person name="Sugiura M."/>
            <person name="Burr B."/>
            <person name="Sasaki T."/>
        </authorList>
    </citation>
    <scope>NUCLEOTIDE SEQUENCE [LARGE SCALE GENOMIC DNA]</scope>
    <source>
        <strain evidence="3">cv. Nipponbare</strain>
    </source>
</reference>
<accession>Q60E14</accession>
<dbReference type="SUPFAM" id="SSF54001">
    <property type="entry name" value="Cysteine proteinases"/>
    <property type="match status" value="1"/>
</dbReference>
<dbReference type="OrthoDB" id="695752at2759"/>
<feature type="region of interest" description="Disordered" evidence="1">
    <location>
        <begin position="1"/>
        <end position="44"/>
    </location>
</feature>
<dbReference type="InterPro" id="IPR038765">
    <property type="entry name" value="Papain-like_cys_pep_sf"/>
</dbReference>
<organism evidence="2 3">
    <name type="scientific">Oryza sativa subsp. japonica</name>
    <name type="common">Rice</name>
    <dbReference type="NCBI Taxonomy" id="39947"/>
    <lineage>
        <taxon>Eukaryota</taxon>
        <taxon>Viridiplantae</taxon>
        <taxon>Streptophyta</taxon>
        <taxon>Embryophyta</taxon>
        <taxon>Tracheophyta</taxon>
        <taxon>Spermatophyta</taxon>
        <taxon>Magnoliopsida</taxon>
        <taxon>Liliopsida</taxon>
        <taxon>Poales</taxon>
        <taxon>Poaceae</taxon>
        <taxon>BOP clade</taxon>
        <taxon>Oryzoideae</taxon>
        <taxon>Oryzeae</taxon>
        <taxon>Oryzinae</taxon>
        <taxon>Oryza</taxon>
        <taxon>Oryza sativa</taxon>
    </lineage>
</organism>
<dbReference type="PANTHER" id="PTHR33018:SF34">
    <property type="entry name" value="OS02G0472350 PROTEIN"/>
    <property type="match status" value="1"/>
</dbReference>
<protein>
    <recommendedName>
        <fullName evidence="4">Transposon protein, putative, CACTA, En/Spm sub-class</fullName>
    </recommendedName>
</protein>
<dbReference type="PANTHER" id="PTHR33018">
    <property type="entry name" value="OS10G0338966 PROTEIN-RELATED"/>
    <property type="match status" value="1"/>
</dbReference>
<feature type="compositionally biased region" description="Basic and acidic residues" evidence="1">
    <location>
        <begin position="168"/>
        <end position="183"/>
    </location>
</feature>
<feature type="compositionally biased region" description="Basic and acidic residues" evidence="1">
    <location>
        <begin position="255"/>
        <end position="264"/>
    </location>
</feature>
<gene>
    <name evidence="2" type="ORF">OSJNBa0004B23.9</name>
</gene>
<evidence type="ECO:0000313" key="3">
    <source>
        <dbReference type="Proteomes" id="UP000000763"/>
    </source>
</evidence>
<reference evidence="3" key="2">
    <citation type="journal article" date="2008" name="Nucleic Acids Res.">
        <title>The rice annotation project database (RAP-DB): 2008 update.</title>
        <authorList>
            <consortium name="The rice annotation project (RAP)"/>
        </authorList>
    </citation>
    <scope>GENOME REANNOTATION</scope>
    <source>
        <strain evidence="3">cv. Nipponbare</strain>
    </source>
</reference>
<feature type="region of interest" description="Disordered" evidence="1">
    <location>
        <begin position="236"/>
        <end position="264"/>
    </location>
</feature>
<feature type="region of interest" description="Disordered" evidence="1">
    <location>
        <begin position="151"/>
        <end position="188"/>
    </location>
</feature>